<reference evidence="2" key="1">
    <citation type="submission" date="2022-11" db="UniProtKB">
        <authorList>
            <consortium name="WormBaseParasite"/>
        </authorList>
    </citation>
    <scope>IDENTIFICATION</scope>
</reference>
<dbReference type="WBParaSite" id="JU765_v2.g16067.t3">
    <property type="protein sequence ID" value="JU765_v2.g16067.t3"/>
    <property type="gene ID" value="JU765_v2.g16067"/>
</dbReference>
<proteinExistence type="predicted"/>
<accession>A0AC34QGF7</accession>
<dbReference type="Proteomes" id="UP000887576">
    <property type="component" value="Unplaced"/>
</dbReference>
<sequence length="397" mass="45301">MKIVFIHPDLGIGGAERLVVDAALALKSKGHQVRFVTNQFSPDHCFSEVLDFDIETIGGFPRSLFGKCNALCAYIRMCLAAICICWTGNVDLIFCDQVSACVPIFKWFSTAKVLFYCHYPDQLLTDRVGNFKKFYRFFLDLFEAWSTGKADLICVNSKFTENVVRKTFKSLANKDLHILYPTLNTAFFDKMPKTDSLMFIPENAKHVFLSINRFEVKKNIELALEAFAKLQKELSKEEFEKCFLIIAGGYDKLNKENIAYYEKLKETRDALEIPHERMIFLKSPSDRDKIELLHRCSLVIYTPTKEHFGIVPIEAMYMERCVLACNSGGPTESIVDGRTGFLRSPNAGAFSEVLLKAVKFPNEIFQLGKNGKMRVQSVFAFEAFANKLDRIIKILEK</sequence>
<protein>
    <submittedName>
        <fullName evidence="2">Alpha-1,3/1,6-mannosyltransferase ALG2</fullName>
    </submittedName>
</protein>
<organism evidence="1 2">
    <name type="scientific">Panagrolaimus sp. JU765</name>
    <dbReference type="NCBI Taxonomy" id="591449"/>
    <lineage>
        <taxon>Eukaryota</taxon>
        <taxon>Metazoa</taxon>
        <taxon>Ecdysozoa</taxon>
        <taxon>Nematoda</taxon>
        <taxon>Chromadorea</taxon>
        <taxon>Rhabditida</taxon>
        <taxon>Tylenchina</taxon>
        <taxon>Panagrolaimomorpha</taxon>
        <taxon>Panagrolaimoidea</taxon>
        <taxon>Panagrolaimidae</taxon>
        <taxon>Panagrolaimus</taxon>
    </lineage>
</organism>
<evidence type="ECO:0000313" key="1">
    <source>
        <dbReference type="Proteomes" id="UP000887576"/>
    </source>
</evidence>
<evidence type="ECO:0000313" key="2">
    <source>
        <dbReference type="WBParaSite" id="JU765_v2.g16067.t3"/>
    </source>
</evidence>
<name>A0AC34QGF7_9BILA</name>